<comment type="caution">
    <text evidence="2">The sequence shown here is derived from an EMBL/GenBank/DDBJ whole genome shotgun (WGS) entry which is preliminary data.</text>
</comment>
<feature type="region of interest" description="Disordered" evidence="1">
    <location>
        <begin position="36"/>
        <end position="82"/>
    </location>
</feature>
<evidence type="ECO:0000313" key="2">
    <source>
        <dbReference type="EMBL" id="KAK2605103.1"/>
    </source>
</evidence>
<evidence type="ECO:0000313" key="3">
    <source>
        <dbReference type="Proteomes" id="UP001265746"/>
    </source>
</evidence>
<keyword evidence="3" id="KW-1185">Reference proteome</keyword>
<evidence type="ECO:0000256" key="1">
    <source>
        <dbReference type="SAM" id="MobiDB-lite"/>
    </source>
</evidence>
<proteinExistence type="predicted"/>
<dbReference type="EMBL" id="JAUJFL010000004">
    <property type="protein sequence ID" value="KAK2605103.1"/>
    <property type="molecule type" value="Genomic_DNA"/>
</dbReference>
<dbReference type="Proteomes" id="UP001265746">
    <property type="component" value="Unassembled WGS sequence"/>
</dbReference>
<feature type="compositionally biased region" description="Polar residues" evidence="1">
    <location>
        <begin position="45"/>
        <end position="58"/>
    </location>
</feature>
<organism evidence="2 3">
    <name type="scientific">Phomopsis amygdali</name>
    <name type="common">Fusicoccum amygdali</name>
    <dbReference type="NCBI Taxonomy" id="1214568"/>
    <lineage>
        <taxon>Eukaryota</taxon>
        <taxon>Fungi</taxon>
        <taxon>Dikarya</taxon>
        <taxon>Ascomycota</taxon>
        <taxon>Pezizomycotina</taxon>
        <taxon>Sordariomycetes</taxon>
        <taxon>Sordariomycetidae</taxon>
        <taxon>Diaporthales</taxon>
        <taxon>Diaporthaceae</taxon>
        <taxon>Diaporthe</taxon>
    </lineage>
</organism>
<feature type="region of interest" description="Disordered" evidence="1">
    <location>
        <begin position="263"/>
        <end position="286"/>
    </location>
</feature>
<feature type="compositionally biased region" description="Polar residues" evidence="1">
    <location>
        <begin position="276"/>
        <end position="286"/>
    </location>
</feature>
<protein>
    <submittedName>
        <fullName evidence="2">Uncharacterized protein</fullName>
    </submittedName>
</protein>
<reference evidence="2" key="1">
    <citation type="submission" date="2023-06" db="EMBL/GenBank/DDBJ databases">
        <authorList>
            <person name="Noh H."/>
        </authorList>
    </citation>
    <scope>NUCLEOTIDE SEQUENCE</scope>
    <source>
        <strain evidence="2">DUCC20226</strain>
    </source>
</reference>
<sequence>MFYEPMSSLITPGQPARRLLPLLNFRSTISYQNPIHPPHMLLPQSVHSPRNRQFAQNTRPARPPARPSPSSTASARLSAKGSEAPRLIFSQSDVPPIKDWTQSIEGLGAQHLTPLQCVDAAQRYVSAATQHESSWRPRLEKDFDLPVSLLHWIGILLISDSSAVRWRLGTHMLRSASELGYDPSTLSLVRIFSSVPLGMQKKVVSSKIYIDANARFQKILRQGTDPDALTLQGIILAKSGVESQEKQALDLFRRAEKAWELKAKSSAQGDHGAQAGATSHTSDTQSFNIEEGAIPDYVSLPEPRTPRWDWEVSWALEQGKILQRQNRHKEARALFRVAALELDNPQGFWQLACLMDVPQDSPERRTYLLKAAISGVQEACRELGLLEKMAAEKTGLGEKDRTDREMMSREWFRLADGEDLKLIQDEEEA</sequence>
<name>A0AAD9SDZ6_PHOAM</name>
<dbReference type="InterPro" id="IPR011990">
    <property type="entry name" value="TPR-like_helical_dom_sf"/>
</dbReference>
<dbReference type="AlphaFoldDB" id="A0AAD9SDZ6"/>
<dbReference type="Gene3D" id="1.25.40.10">
    <property type="entry name" value="Tetratricopeptide repeat domain"/>
    <property type="match status" value="1"/>
</dbReference>
<gene>
    <name evidence="2" type="ORF">N8I77_007974</name>
</gene>
<feature type="compositionally biased region" description="Low complexity" evidence="1">
    <location>
        <begin position="68"/>
        <end position="79"/>
    </location>
</feature>
<accession>A0AAD9SDZ6</accession>